<sequence length="188" mass="20069">MSALRALSKSAHRASRPFAARGFRSPFVALAESPLTTPPSVQNGIYEKNIEYSSEPTLAANGSYHYVVSQPDPSDTPYAVPSGAYPTSAPYVNYTATERLEVLDAASSSTASTLAHPNLSSAVPRNDSGVGESARIRHEGNPNKGTELMDHAGTKGANNLQERNPPPIQDVGEKFGNMGNKEAWKAQR</sequence>
<dbReference type="InParanoid" id="A0A165VKC3"/>
<gene>
    <name evidence="2" type="ORF">NEOLEDRAFT_1174804</name>
</gene>
<evidence type="ECO:0000256" key="1">
    <source>
        <dbReference type="SAM" id="MobiDB-lite"/>
    </source>
</evidence>
<dbReference type="EMBL" id="KV425553">
    <property type="protein sequence ID" value="KZT29799.1"/>
    <property type="molecule type" value="Genomic_DNA"/>
</dbReference>
<dbReference type="AlphaFoldDB" id="A0A165VKC3"/>
<dbReference type="Proteomes" id="UP000076761">
    <property type="component" value="Unassembled WGS sequence"/>
</dbReference>
<evidence type="ECO:0000313" key="2">
    <source>
        <dbReference type="EMBL" id="KZT29799.1"/>
    </source>
</evidence>
<name>A0A165VKC3_9AGAM</name>
<evidence type="ECO:0000313" key="3">
    <source>
        <dbReference type="Proteomes" id="UP000076761"/>
    </source>
</evidence>
<protein>
    <submittedName>
        <fullName evidence="2">Uncharacterized protein</fullName>
    </submittedName>
</protein>
<feature type="region of interest" description="Disordered" evidence="1">
    <location>
        <begin position="112"/>
        <end position="188"/>
    </location>
</feature>
<keyword evidence="3" id="KW-1185">Reference proteome</keyword>
<dbReference type="OrthoDB" id="3355886at2759"/>
<organism evidence="2 3">
    <name type="scientific">Neolentinus lepideus HHB14362 ss-1</name>
    <dbReference type="NCBI Taxonomy" id="1314782"/>
    <lineage>
        <taxon>Eukaryota</taxon>
        <taxon>Fungi</taxon>
        <taxon>Dikarya</taxon>
        <taxon>Basidiomycota</taxon>
        <taxon>Agaricomycotina</taxon>
        <taxon>Agaricomycetes</taxon>
        <taxon>Gloeophyllales</taxon>
        <taxon>Gloeophyllaceae</taxon>
        <taxon>Neolentinus</taxon>
    </lineage>
</organism>
<feature type="compositionally biased region" description="Basic and acidic residues" evidence="1">
    <location>
        <begin position="134"/>
        <end position="153"/>
    </location>
</feature>
<accession>A0A165VKC3</accession>
<reference evidence="2 3" key="1">
    <citation type="journal article" date="2016" name="Mol. Biol. Evol.">
        <title>Comparative Genomics of Early-Diverging Mushroom-Forming Fungi Provides Insights into the Origins of Lignocellulose Decay Capabilities.</title>
        <authorList>
            <person name="Nagy L.G."/>
            <person name="Riley R."/>
            <person name="Tritt A."/>
            <person name="Adam C."/>
            <person name="Daum C."/>
            <person name="Floudas D."/>
            <person name="Sun H."/>
            <person name="Yadav J.S."/>
            <person name="Pangilinan J."/>
            <person name="Larsson K.H."/>
            <person name="Matsuura K."/>
            <person name="Barry K."/>
            <person name="Labutti K."/>
            <person name="Kuo R."/>
            <person name="Ohm R.A."/>
            <person name="Bhattacharya S.S."/>
            <person name="Shirouzu T."/>
            <person name="Yoshinaga Y."/>
            <person name="Martin F.M."/>
            <person name="Grigoriev I.V."/>
            <person name="Hibbett D.S."/>
        </authorList>
    </citation>
    <scope>NUCLEOTIDE SEQUENCE [LARGE SCALE GENOMIC DNA]</scope>
    <source>
        <strain evidence="2 3">HHB14362 ss-1</strain>
    </source>
</reference>
<proteinExistence type="predicted"/>